<comment type="caution">
    <text evidence="4">The sequence shown here is derived from an EMBL/GenBank/DDBJ whole genome shotgun (WGS) entry which is preliminary data.</text>
</comment>
<dbReference type="InterPro" id="IPR016181">
    <property type="entry name" value="Acyl_CoA_acyltransferase"/>
</dbReference>
<dbReference type="InterPro" id="IPR000182">
    <property type="entry name" value="GNAT_dom"/>
</dbReference>
<dbReference type="GO" id="GO:0006167">
    <property type="term" value="P:AMP biosynthetic process"/>
    <property type="evidence" value="ECO:0007669"/>
    <property type="project" value="TreeGrafter"/>
</dbReference>
<dbReference type="SUPFAM" id="SSF55811">
    <property type="entry name" value="Nudix"/>
    <property type="match status" value="1"/>
</dbReference>
<dbReference type="Proteomes" id="UP000265541">
    <property type="component" value="Unassembled WGS sequence"/>
</dbReference>
<dbReference type="Pfam" id="PF00293">
    <property type="entry name" value="NUDIX"/>
    <property type="match status" value="1"/>
</dbReference>
<evidence type="ECO:0000256" key="1">
    <source>
        <dbReference type="ARBA" id="ARBA00022801"/>
    </source>
</evidence>
<dbReference type="CDD" id="cd04690">
    <property type="entry name" value="NUDIX_Hydrolase"/>
    <property type="match status" value="1"/>
</dbReference>
<evidence type="ECO:0000313" key="5">
    <source>
        <dbReference type="Proteomes" id="UP000265541"/>
    </source>
</evidence>
<dbReference type="InterPro" id="IPR051325">
    <property type="entry name" value="Nudix_hydrolase_domain"/>
</dbReference>
<dbReference type="GO" id="GO:0006754">
    <property type="term" value="P:ATP biosynthetic process"/>
    <property type="evidence" value="ECO:0007669"/>
    <property type="project" value="TreeGrafter"/>
</dbReference>
<dbReference type="GO" id="GO:0004081">
    <property type="term" value="F:bis(5'-nucleosyl)-tetraphosphatase (asymmetrical) activity"/>
    <property type="evidence" value="ECO:0007669"/>
    <property type="project" value="TreeGrafter"/>
</dbReference>
<proteinExistence type="predicted"/>
<dbReference type="InterPro" id="IPR015797">
    <property type="entry name" value="NUDIX_hydrolase-like_dom_sf"/>
</dbReference>
<dbReference type="Gene3D" id="3.90.79.10">
    <property type="entry name" value="Nucleoside Triphosphate Pyrophosphohydrolase"/>
    <property type="match status" value="1"/>
</dbReference>
<evidence type="ECO:0000259" key="3">
    <source>
        <dbReference type="PROSITE" id="PS51462"/>
    </source>
</evidence>
<dbReference type="OrthoDB" id="3532303at2"/>
<dbReference type="SUPFAM" id="SSF55729">
    <property type="entry name" value="Acyl-CoA N-acyltransferases (Nat)"/>
    <property type="match status" value="1"/>
</dbReference>
<dbReference type="RefSeq" id="WP_119484958.1">
    <property type="nucleotide sequence ID" value="NZ_QYJN01000003.1"/>
</dbReference>
<evidence type="ECO:0000259" key="2">
    <source>
        <dbReference type="PROSITE" id="PS51186"/>
    </source>
</evidence>
<sequence>MIRCVCLVIERDDQLLLVQARNREKYYFPGGKIDPGEYHVQALQREIQEELQITISETDLEYMTTIIGDAYPQPNTLTELNVFKPKGDVEWTTLNPAQEITDIQWINVAERDRIAPAVLKWIDYSKGIEYVESAPSGVTLIPYNAELYEAVESLELKDEDKQFTKTPTENIRLAQMDDERHPTLVFNAQQQCIGFFTLHEGAGVSPYSPTVSDSIFFRSFSIDVKHRGIGYAKSIIEVLDDYVRSCFPYIKYIYLTVNDDNIIAQKLYSECNYKHIGESLLEGRPVYNMVKRIQ</sequence>
<dbReference type="AlphaFoldDB" id="A0A3A0VQS6"/>
<keyword evidence="1" id="KW-0378">Hydrolase</keyword>
<dbReference type="EMBL" id="QYJN01000003">
    <property type="protein sequence ID" value="RIP34714.1"/>
    <property type="molecule type" value="Genomic_DNA"/>
</dbReference>
<keyword evidence="4" id="KW-0808">Transferase</keyword>
<evidence type="ECO:0000313" key="4">
    <source>
        <dbReference type="EMBL" id="RIP34714.1"/>
    </source>
</evidence>
<name>A0A3A0VQS6_STAGA</name>
<protein>
    <submittedName>
        <fullName evidence="4">GNAT family N-acetyltransferase</fullName>
    </submittedName>
</protein>
<dbReference type="GO" id="GO:0016747">
    <property type="term" value="F:acyltransferase activity, transferring groups other than amino-acyl groups"/>
    <property type="evidence" value="ECO:0007669"/>
    <property type="project" value="InterPro"/>
</dbReference>
<dbReference type="Gene3D" id="3.40.630.30">
    <property type="match status" value="1"/>
</dbReference>
<feature type="domain" description="Nudix hydrolase" evidence="3">
    <location>
        <begin position="1"/>
        <end position="129"/>
    </location>
</feature>
<dbReference type="Pfam" id="PF00583">
    <property type="entry name" value="Acetyltransf_1"/>
    <property type="match status" value="1"/>
</dbReference>
<feature type="domain" description="N-acetyltransferase" evidence="2">
    <location>
        <begin position="138"/>
        <end position="294"/>
    </location>
</feature>
<dbReference type="PANTHER" id="PTHR21340">
    <property type="entry name" value="DIADENOSINE 5,5-P1,P4-TETRAPHOSPHATE PYROPHOSPHOHYDROLASE MUTT"/>
    <property type="match status" value="1"/>
</dbReference>
<gene>
    <name evidence="4" type="ORF">BUZ14_05940</name>
</gene>
<dbReference type="InterPro" id="IPR000086">
    <property type="entry name" value="NUDIX_hydrolase_dom"/>
</dbReference>
<dbReference type="PROSITE" id="PS51462">
    <property type="entry name" value="NUDIX"/>
    <property type="match status" value="1"/>
</dbReference>
<reference evidence="4 5" key="1">
    <citation type="journal article" date="2016" name="Front. Microbiol.">
        <title>Comprehensive Phylogenetic Analysis of Bovine Non-aureus Staphylococci Species Based on Whole-Genome Sequencing.</title>
        <authorList>
            <person name="Naushad S."/>
            <person name="Barkema H.W."/>
            <person name="Luby C."/>
            <person name="Condas L.A."/>
            <person name="Nobrega D.B."/>
            <person name="Carson D.A."/>
            <person name="De Buck J."/>
        </authorList>
    </citation>
    <scope>NUCLEOTIDE SEQUENCE [LARGE SCALE GENOMIC DNA]</scope>
    <source>
        <strain evidence="4 5">SNUC 4781</strain>
    </source>
</reference>
<organism evidence="4 5">
    <name type="scientific">Staphylococcus gallinarum</name>
    <dbReference type="NCBI Taxonomy" id="1293"/>
    <lineage>
        <taxon>Bacteria</taxon>
        <taxon>Bacillati</taxon>
        <taxon>Bacillota</taxon>
        <taxon>Bacilli</taxon>
        <taxon>Bacillales</taxon>
        <taxon>Staphylococcaceae</taxon>
        <taxon>Staphylococcus</taxon>
    </lineage>
</organism>
<accession>A0A3A0VQS6</accession>
<dbReference type="PROSITE" id="PS51186">
    <property type="entry name" value="GNAT"/>
    <property type="match status" value="1"/>
</dbReference>
<dbReference type="PANTHER" id="PTHR21340:SF0">
    <property type="entry name" value="BIS(5'-NUCLEOSYL)-TETRAPHOSPHATASE [ASYMMETRICAL]"/>
    <property type="match status" value="1"/>
</dbReference>